<dbReference type="Proteomes" id="UP000651050">
    <property type="component" value="Unassembled WGS sequence"/>
</dbReference>
<comment type="caution">
    <text evidence="6">The sequence shown here is derived from an EMBL/GenBank/DDBJ whole genome shotgun (WGS) entry which is preliminary data.</text>
</comment>
<evidence type="ECO:0000256" key="1">
    <source>
        <dbReference type="ARBA" id="ARBA00008714"/>
    </source>
</evidence>
<dbReference type="EMBL" id="JADWYS010000001">
    <property type="protein sequence ID" value="MBG9388587.1"/>
    <property type="molecule type" value="Genomic_DNA"/>
</dbReference>
<accession>A0A931H4Z1</accession>
<dbReference type="Pfam" id="PF02777">
    <property type="entry name" value="Sod_Fe_C"/>
    <property type="match status" value="1"/>
</dbReference>
<reference evidence="6" key="1">
    <citation type="submission" date="2020-11" db="EMBL/GenBank/DDBJ databases">
        <title>Bacterial whole genome sequence for Caenimonas sp. DR4.4.</title>
        <authorList>
            <person name="Le V."/>
            <person name="Ko S.-R."/>
            <person name="Ahn C.-Y."/>
            <person name="Oh H.-M."/>
        </authorList>
    </citation>
    <scope>NUCLEOTIDE SEQUENCE</scope>
    <source>
        <strain evidence="6">DR4.4</strain>
    </source>
</reference>
<dbReference type="PANTHER" id="PTHR11404:SF6">
    <property type="entry name" value="SUPEROXIDE DISMUTASE [MN], MITOCHONDRIAL"/>
    <property type="match status" value="1"/>
</dbReference>
<dbReference type="PANTHER" id="PTHR11404">
    <property type="entry name" value="SUPEROXIDE DISMUTASE 2"/>
    <property type="match status" value="1"/>
</dbReference>
<evidence type="ECO:0000313" key="6">
    <source>
        <dbReference type="EMBL" id="MBG9388587.1"/>
    </source>
</evidence>
<dbReference type="SUPFAM" id="SSF54719">
    <property type="entry name" value="Fe,Mn superoxide dismutase (SOD), C-terminal domain"/>
    <property type="match status" value="1"/>
</dbReference>
<comment type="similarity">
    <text evidence="1">Belongs to the iron/manganese superoxide dismutase family.</text>
</comment>
<dbReference type="InterPro" id="IPR001763">
    <property type="entry name" value="Rhodanese-like_dom"/>
</dbReference>
<dbReference type="Gene3D" id="3.55.40.20">
    <property type="entry name" value="Iron/manganese superoxide dismutase, C-terminal domain"/>
    <property type="match status" value="1"/>
</dbReference>
<dbReference type="InterPro" id="IPR050265">
    <property type="entry name" value="Fe/Mn_Superoxide_Dismutase"/>
</dbReference>
<sequence>MSNPYPASELRTQPLPVDPARLHGLSEKIVRSHHENNYGGAVKRLNAIRAELAALEFATAPGFQLNGLKREELIATNSMLLHELHFASLGGDGVTMQPAMALALTASFAGIERWREEFVAMGKALGGGSGWVLLCFQPRDGTLVNQWAADHTHAIAGGVPILALDMYEHAYHMDFGAQAGAWVDAFMKNIDWDAVYARYQSAVHGATEALAVERSEIADAQLVDVRRAGVYEQAGQVIPGATWHDPAAVGAWGASLPKDREVVVYCVYGHEVGRSTALRLRAQGVNAKFMRGGIDGWKGAGLPLADKAAS</sequence>
<dbReference type="GO" id="GO:0004784">
    <property type="term" value="F:superoxide dismutase activity"/>
    <property type="evidence" value="ECO:0007669"/>
    <property type="project" value="UniProtKB-EC"/>
</dbReference>
<gene>
    <name evidence="6" type="ORF">I5803_11200</name>
</gene>
<evidence type="ECO:0000313" key="7">
    <source>
        <dbReference type="Proteomes" id="UP000651050"/>
    </source>
</evidence>
<keyword evidence="4" id="KW-0560">Oxidoreductase</keyword>
<evidence type="ECO:0000256" key="3">
    <source>
        <dbReference type="ARBA" id="ARBA00022723"/>
    </source>
</evidence>
<keyword evidence="7" id="KW-1185">Reference proteome</keyword>
<dbReference type="SMART" id="SM00450">
    <property type="entry name" value="RHOD"/>
    <property type="match status" value="1"/>
</dbReference>
<dbReference type="Gene3D" id="3.40.250.10">
    <property type="entry name" value="Rhodanese-like domain"/>
    <property type="match status" value="1"/>
</dbReference>
<proteinExistence type="inferred from homology"/>
<feature type="domain" description="Rhodanese" evidence="5">
    <location>
        <begin position="216"/>
        <end position="306"/>
    </location>
</feature>
<dbReference type="InterPro" id="IPR019832">
    <property type="entry name" value="Mn/Fe_SOD_C"/>
</dbReference>
<keyword evidence="3" id="KW-0479">Metal-binding</keyword>
<dbReference type="SUPFAM" id="SSF46609">
    <property type="entry name" value="Fe,Mn superoxide dismutase (SOD), N-terminal domain"/>
    <property type="match status" value="1"/>
</dbReference>
<dbReference type="AlphaFoldDB" id="A0A931H4Z1"/>
<organism evidence="6 7">
    <name type="scientific">Caenimonas aquaedulcis</name>
    <dbReference type="NCBI Taxonomy" id="2793270"/>
    <lineage>
        <taxon>Bacteria</taxon>
        <taxon>Pseudomonadati</taxon>
        <taxon>Pseudomonadota</taxon>
        <taxon>Betaproteobacteria</taxon>
        <taxon>Burkholderiales</taxon>
        <taxon>Comamonadaceae</taxon>
        <taxon>Caenimonas</taxon>
    </lineage>
</organism>
<dbReference type="SUPFAM" id="SSF52821">
    <property type="entry name" value="Rhodanese/Cell cycle control phosphatase"/>
    <property type="match status" value="1"/>
</dbReference>
<evidence type="ECO:0000259" key="5">
    <source>
        <dbReference type="PROSITE" id="PS50206"/>
    </source>
</evidence>
<dbReference type="PROSITE" id="PS50206">
    <property type="entry name" value="RHODANESE_3"/>
    <property type="match status" value="1"/>
</dbReference>
<dbReference type="InterPro" id="IPR036873">
    <property type="entry name" value="Rhodanese-like_dom_sf"/>
</dbReference>
<evidence type="ECO:0000256" key="2">
    <source>
        <dbReference type="ARBA" id="ARBA00012682"/>
    </source>
</evidence>
<dbReference type="EC" id="1.15.1.1" evidence="2"/>
<evidence type="ECO:0000256" key="4">
    <source>
        <dbReference type="ARBA" id="ARBA00023002"/>
    </source>
</evidence>
<dbReference type="InterPro" id="IPR036324">
    <property type="entry name" value="Mn/Fe_SOD_N_sf"/>
</dbReference>
<dbReference type="RefSeq" id="WP_196986439.1">
    <property type="nucleotide sequence ID" value="NZ_JADWYS010000001.1"/>
</dbReference>
<dbReference type="Pfam" id="PF00581">
    <property type="entry name" value="Rhodanese"/>
    <property type="match status" value="1"/>
</dbReference>
<dbReference type="InterPro" id="IPR036314">
    <property type="entry name" value="SOD_C_sf"/>
</dbReference>
<dbReference type="GO" id="GO:0046872">
    <property type="term" value="F:metal ion binding"/>
    <property type="evidence" value="ECO:0007669"/>
    <property type="project" value="UniProtKB-KW"/>
</dbReference>
<name>A0A931H4Z1_9BURK</name>
<protein>
    <recommendedName>
        <fullName evidence="2">superoxide dismutase</fullName>
        <ecNumber evidence="2">1.15.1.1</ecNumber>
    </recommendedName>
</protein>